<evidence type="ECO:0000313" key="8">
    <source>
        <dbReference type="Proteomes" id="UP000005267"/>
    </source>
</evidence>
<dbReference type="GO" id="GO:0005886">
    <property type="term" value="C:plasma membrane"/>
    <property type="evidence" value="ECO:0007669"/>
    <property type="project" value="UniProtKB-SubCell"/>
</dbReference>
<sequence length="175" mass="19824">MDFFELHLPMLFTSLVSMLGAAVMLLLIELWAGIGCLVILVFLACFLSGYTRKNEVLFNKLNNRLEKEVDFVNRATTLSLERHYSTLAKLRIRLSDREALGYLSIGALVALLFSLTIAWMTQSEEISAGHIYSVMTYMWMFATSLDDGPKLLEKYSQLKDIGRRVSTETGLDANR</sequence>
<proteinExistence type="predicted"/>
<dbReference type="Pfam" id="PF13748">
    <property type="entry name" value="ABC_membrane_3"/>
    <property type="match status" value="1"/>
</dbReference>
<dbReference type="GO" id="GO:0140359">
    <property type="term" value="F:ABC-type transporter activity"/>
    <property type="evidence" value="ECO:0007669"/>
    <property type="project" value="InterPro"/>
</dbReference>
<accession>I3U6W0</accession>
<feature type="transmembrane region" description="Helical" evidence="5">
    <location>
        <begin position="20"/>
        <end position="47"/>
    </location>
</feature>
<feature type="domain" description="ABC transmembrane type-1" evidence="6">
    <location>
        <begin position="2"/>
        <end position="129"/>
    </location>
</feature>
<dbReference type="SUPFAM" id="SSF90123">
    <property type="entry name" value="ABC transporter transmembrane region"/>
    <property type="match status" value="1"/>
</dbReference>
<feature type="transmembrane region" description="Helical" evidence="5">
    <location>
        <begin position="99"/>
        <end position="120"/>
    </location>
</feature>
<organism evidence="7 8">
    <name type="scientific">Advenella kashmirensis (strain DSM 17095 / LMG 22695 / WT001)</name>
    <name type="common">Tetrathiobacter kashmirensis</name>
    <dbReference type="NCBI Taxonomy" id="1036672"/>
    <lineage>
        <taxon>Bacteria</taxon>
        <taxon>Pseudomonadati</taxon>
        <taxon>Pseudomonadota</taxon>
        <taxon>Betaproteobacteria</taxon>
        <taxon>Burkholderiales</taxon>
        <taxon>Alcaligenaceae</taxon>
    </lineage>
</organism>
<name>I3U6W0_ADVKW</name>
<dbReference type="STRING" id="1036672.TKWG_00070"/>
<evidence type="ECO:0000256" key="4">
    <source>
        <dbReference type="ARBA" id="ARBA00023136"/>
    </source>
</evidence>
<dbReference type="KEGG" id="aka:TKWG_00070"/>
<evidence type="ECO:0000256" key="1">
    <source>
        <dbReference type="ARBA" id="ARBA00004651"/>
    </source>
</evidence>
<keyword evidence="2 5" id="KW-0812">Transmembrane</keyword>
<gene>
    <name evidence="7" type="ordered locus">TKWG_00070</name>
</gene>
<evidence type="ECO:0000256" key="5">
    <source>
        <dbReference type="SAM" id="Phobius"/>
    </source>
</evidence>
<keyword evidence="8" id="KW-1185">Reference proteome</keyword>
<dbReference type="InterPro" id="IPR011527">
    <property type="entry name" value="ABC1_TM_dom"/>
</dbReference>
<dbReference type="HOGENOM" id="CLU_121778_0_0_4"/>
<dbReference type="InterPro" id="IPR036640">
    <property type="entry name" value="ABC1_TM_sf"/>
</dbReference>
<evidence type="ECO:0000256" key="2">
    <source>
        <dbReference type="ARBA" id="ARBA00022692"/>
    </source>
</evidence>
<keyword evidence="3 5" id="KW-1133">Transmembrane helix</keyword>
<protein>
    <recommendedName>
        <fullName evidence="6">ABC transmembrane type-1 domain-containing protein</fullName>
    </recommendedName>
</protein>
<evidence type="ECO:0000313" key="7">
    <source>
        <dbReference type="EMBL" id="AFK60748.1"/>
    </source>
</evidence>
<reference evidence="7 8" key="1">
    <citation type="journal article" date="2011" name="J. Bacteriol.">
        <title>Whole-genome shotgun sequencing of the sulfur-oxidizing chemoautotroph Tetrathiobacter kashmirensis.</title>
        <authorList>
            <person name="Ghosh W."/>
            <person name="George A."/>
            <person name="Agarwal A."/>
            <person name="Raj P."/>
            <person name="Alam M."/>
            <person name="Pyne P."/>
            <person name="Das Gupta S.K."/>
        </authorList>
    </citation>
    <scope>NUCLEOTIDE SEQUENCE [LARGE SCALE GENOMIC DNA]</scope>
    <source>
        <strain evidence="7 8">WT001</strain>
    </source>
</reference>
<keyword evidence="4 5" id="KW-0472">Membrane</keyword>
<dbReference type="GO" id="GO:0005524">
    <property type="term" value="F:ATP binding"/>
    <property type="evidence" value="ECO:0007669"/>
    <property type="project" value="InterPro"/>
</dbReference>
<dbReference type="Gene3D" id="1.20.1560.10">
    <property type="entry name" value="ABC transporter type 1, transmembrane domain"/>
    <property type="match status" value="1"/>
</dbReference>
<comment type="subcellular location">
    <subcellularLocation>
        <location evidence="1">Cell membrane</location>
        <topology evidence="1">Multi-pass membrane protein</topology>
    </subcellularLocation>
</comment>
<feature type="transmembrane region" description="Helical" evidence="5">
    <location>
        <begin position="126"/>
        <end position="145"/>
    </location>
</feature>
<evidence type="ECO:0000256" key="3">
    <source>
        <dbReference type="ARBA" id="ARBA00022989"/>
    </source>
</evidence>
<evidence type="ECO:0000259" key="6">
    <source>
        <dbReference type="Pfam" id="PF13748"/>
    </source>
</evidence>
<dbReference type="Proteomes" id="UP000005267">
    <property type="component" value="Chromosome"/>
</dbReference>
<reference evidence="8" key="2">
    <citation type="journal article" date="2013" name="PLoS ONE">
        <title>Genome implosion elicits host-confinement in Alcaligenaceae: evidence from the comparative genomics of Tetrathiobacter kashmirensis, a pathogen in the making.</title>
        <authorList>
            <person name="Ghosh W."/>
            <person name="Alam M."/>
            <person name="Roy C."/>
            <person name="Pyne P."/>
            <person name="George A."/>
            <person name="Chakraborty R."/>
            <person name="Majumder S."/>
            <person name="Agarwal A."/>
            <person name="Chakraborty S."/>
            <person name="Majumdar S."/>
            <person name="Gupta S.K."/>
        </authorList>
    </citation>
    <scope>NUCLEOTIDE SEQUENCE [LARGE SCALE GENOMIC DNA]</scope>
    <source>
        <strain evidence="8">WT001</strain>
    </source>
</reference>
<dbReference type="EMBL" id="CP003555">
    <property type="protein sequence ID" value="AFK60748.1"/>
    <property type="molecule type" value="Genomic_DNA"/>
</dbReference>
<dbReference type="AlphaFoldDB" id="I3U6W0"/>